<dbReference type="Pfam" id="PF06325">
    <property type="entry name" value="PrmA"/>
    <property type="match status" value="1"/>
</dbReference>
<proteinExistence type="predicted"/>
<sequence length="279" mass="31659">MEDKAFSSIDLVGQCLTDSKRTEAFRNAIKSMVKPRHTVLDVGTGSGIMSLFAAEAGAKQIFALEHDNYVAEIAKINFSKNGFNKKIKLLKGDARNFKYQRNIHFDVVIMEMLTTGMVDEFQIQAVNNLHDKGVVNKNTIFIPQAQKTYISLAETNFNLYGFEIKMVQYLWEGFPGRHRCKIVSDKKLLHEVYFSLPKDESFVQIIDFKSNKSTMVNSIFLSSVTILTDNFKIGDTLSLNGPVVFPIKPFKIKKNQSVKFRISYRFGGGFKNLSVILIK</sequence>
<dbReference type="AlphaFoldDB" id="A0A0G0D3M7"/>
<dbReference type="PANTHER" id="PTHR11006:SF53">
    <property type="entry name" value="PROTEIN ARGININE N-METHYLTRANSFERASE 3"/>
    <property type="match status" value="1"/>
</dbReference>
<protein>
    <submittedName>
        <fullName evidence="1">Methyltransferase type 12</fullName>
    </submittedName>
</protein>
<dbReference type="PANTHER" id="PTHR11006">
    <property type="entry name" value="PROTEIN ARGININE N-METHYLTRANSFERASE"/>
    <property type="match status" value="1"/>
</dbReference>
<comment type="caution">
    <text evidence="1">The sequence shown here is derived from an EMBL/GenBank/DDBJ whole genome shotgun (WGS) entry which is preliminary data.</text>
</comment>
<accession>A0A0G0D3M7</accession>
<dbReference type="EMBL" id="LBRA01000017">
    <property type="protein sequence ID" value="KKP87963.1"/>
    <property type="molecule type" value="Genomic_DNA"/>
</dbReference>
<dbReference type="GO" id="GO:0016274">
    <property type="term" value="F:protein-arginine N-methyltransferase activity"/>
    <property type="evidence" value="ECO:0007669"/>
    <property type="project" value="InterPro"/>
</dbReference>
<dbReference type="SUPFAM" id="SSF53335">
    <property type="entry name" value="S-adenosyl-L-methionine-dependent methyltransferases"/>
    <property type="match status" value="1"/>
</dbReference>
<dbReference type="CDD" id="cd02440">
    <property type="entry name" value="AdoMet_MTases"/>
    <property type="match status" value="1"/>
</dbReference>
<organism evidence="1 2">
    <name type="scientific">Candidatus Nomurabacteria bacterium GW2011_GWA2_35_80</name>
    <dbReference type="NCBI Taxonomy" id="1618733"/>
    <lineage>
        <taxon>Bacteria</taxon>
        <taxon>Candidatus Nomuraibacteriota</taxon>
    </lineage>
</organism>
<dbReference type="InterPro" id="IPR025799">
    <property type="entry name" value="Arg_MeTrfase"/>
</dbReference>
<dbReference type="Gene3D" id="3.40.50.150">
    <property type="entry name" value="Vaccinia Virus protein VP39"/>
    <property type="match status" value="1"/>
</dbReference>
<evidence type="ECO:0000313" key="2">
    <source>
        <dbReference type="Proteomes" id="UP000034683"/>
    </source>
</evidence>
<evidence type="ECO:0000313" key="1">
    <source>
        <dbReference type="EMBL" id="KKP87963.1"/>
    </source>
</evidence>
<name>A0A0G0D3M7_9BACT</name>
<keyword evidence="1" id="KW-0489">Methyltransferase</keyword>
<reference evidence="1 2" key="1">
    <citation type="journal article" date="2015" name="Nature">
        <title>rRNA introns, odd ribosomes, and small enigmatic genomes across a large radiation of phyla.</title>
        <authorList>
            <person name="Brown C.T."/>
            <person name="Hug L.A."/>
            <person name="Thomas B.C."/>
            <person name="Sharon I."/>
            <person name="Castelle C.J."/>
            <person name="Singh A."/>
            <person name="Wilkins M.J."/>
            <person name="Williams K.H."/>
            <person name="Banfield J.F."/>
        </authorList>
    </citation>
    <scope>NUCLEOTIDE SEQUENCE [LARGE SCALE GENOMIC DNA]</scope>
</reference>
<dbReference type="PROSITE" id="PS01131">
    <property type="entry name" value="RRNA_A_DIMETH"/>
    <property type="match status" value="1"/>
</dbReference>
<dbReference type="GO" id="GO:0042054">
    <property type="term" value="F:histone methyltransferase activity"/>
    <property type="evidence" value="ECO:0007669"/>
    <property type="project" value="TreeGrafter"/>
</dbReference>
<dbReference type="GO" id="GO:0000179">
    <property type="term" value="F:rRNA (adenine-N6,N6-)-dimethyltransferase activity"/>
    <property type="evidence" value="ECO:0007669"/>
    <property type="project" value="InterPro"/>
</dbReference>
<keyword evidence="1" id="KW-0808">Transferase</keyword>
<dbReference type="Proteomes" id="UP000034683">
    <property type="component" value="Unassembled WGS sequence"/>
</dbReference>
<dbReference type="InterPro" id="IPR020596">
    <property type="entry name" value="rRNA_Ade_Mease_Trfase_CS"/>
</dbReference>
<dbReference type="InterPro" id="IPR029063">
    <property type="entry name" value="SAM-dependent_MTases_sf"/>
</dbReference>
<gene>
    <name evidence="1" type="ORF">UR92_C0017G0013</name>
</gene>